<dbReference type="EMBL" id="RWGY01000009">
    <property type="protein sequence ID" value="TVU35956.1"/>
    <property type="molecule type" value="Genomic_DNA"/>
</dbReference>
<dbReference type="OrthoDB" id="10267139at2759"/>
<proteinExistence type="predicted"/>
<dbReference type="InterPro" id="IPR002882">
    <property type="entry name" value="CofD"/>
</dbReference>
<dbReference type="GO" id="GO:0043743">
    <property type="term" value="F:LPPG:FO 2-phospho-L-lactate transferase activity"/>
    <property type="evidence" value="ECO:0007669"/>
    <property type="project" value="InterPro"/>
</dbReference>
<sequence length="528" mass="57091">MALAACCPRFITPHPAPASGSRFGSGCGCSPRLRAPRSAASRPRARLRRGYAMAAHGAEHSATAGDGASTAPPSLLVFSGDHLSLESASRPEGMQLRLPEVGDGSDEPDHPANIVILIFEFDSGGTAFNGVVEELKKVTTRVAHVLPVSDDGGSTAEIVRVLGGPAVGDIRSRCLRLSDESTSEALSVRRLLGHRLPLDPSEAKLEWYQIVEGDHSLWDGVSRPYRETIRAFLVYFHNEILRRSADIFCFTNGSIGNFFFAGARIFFQSLDAAIFLFSRVSQIPAESLVLPVISTNDRLTLGCELQDGTIIRGQNEISHPSNGRPEVVNKDCNSCTALPSRIKRVFYMSSEGSNLLHEVFPKVNHTVLEQLSKVDCIVYAMGSLFTSLCPSLVLRGIGETIASRAIPKVLLLNGSHDRETAGLSASGFVTAITDSLNRTYGDAHKSLKNRPDDYVNAILVPEGGQIPLDVENLASQGIFHVVTVASIHDPKVGVIFDSQSLIRALTSLISEEMHLRLSHHKENVKVVS</sequence>
<feature type="non-terminal residue" evidence="1">
    <location>
        <position position="1"/>
    </location>
</feature>
<comment type="caution">
    <text evidence="1">The sequence shown here is derived from an EMBL/GenBank/DDBJ whole genome shotgun (WGS) entry which is preliminary data.</text>
</comment>
<evidence type="ECO:0000313" key="2">
    <source>
        <dbReference type="Proteomes" id="UP000324897"/>
    </source>
</evidence>
<dbReference type="Gene3D" id="3.40.50.10680">
    <property type="entry name" value="CofD-like domains"/>
    <property type="match status" value="1"/>
</dbReference>
<accession>A0A5J9VKJ1</accession>
<dbReference type="PANTHER" id="PTHR31240">
    <property type="entry name" value="MATERNAL EFFECT EMBRYO ARREST 18"/>
    <property type="match status" value="1"/>
</dbReference>
<dbReference type="AlphaFoldDB" id="A0A5J9VKJ1"/>
<dbReference type="Proteomes" id="UP000324897">
    <property type="component" value="Unassembled WGS sequence"/>
</dbReference>
<dbReference type="PANTHER" id="PTHR31240:SF0">
    <property type="entry name" value="MATERNAL EFFECT EMBRYO ARREST 18"/>
    <property type="match status" value="1"/>
</dbReference>
<organism evidence="1 2">
    <name type="scientific">Eragrostis curvula</name>
    <name type="common">weeping love grass</name>
    <dbReference type="NCBI Taxonomy" id="38414"/>
    <lineage>
        <taxon>Eukaryota</taxon>
        <taxon>Viridiplantae</taxon>
        <taxon>Streptophyta</taxon>
        <taxon>Embryophyta</taxon>
        <taxon>Tracheophyta</taxon>
        <taxon>Spermatophyta</taxon>
        <taxon>Magnoliopsida</taxon>
        <taxon>Liliopsida</taxon>
        <taxon>Poales</taxon>
        <taxon>Poaceae</taxon>
        <taxon>PACMAD clade</taxon>
        <taxon>Chloridoideae</taxon>
        <taxon>Eragrostideae</taxon>
        <taxon>Eragrostidinae</taxon>
        <taxon>Eragrostis</taxon>
    </lineage>
</organism>
<reference evidence="1 2" key="1">
    <citation type="journal article" date="2019" name="Sci. Rep.">
        <title>A high-quality genome of Eragrostis curvula grass provides insights into Poaceae evolution and supports new strategies to enhance forage quality.</title>
        <authorList>
            <person name="Carballo J."/>
            <person name="Santos B.A.C.M."/>
            <person name="Zappacosta D."/>
            <person name="Garbus I."/>
            <person name="Selva J.P."/>
            <person name="Gallo C.A."/>
            <person name="Diaz A."/>
            <person name="Albertini E."/>
            <person name="Caccamo M."/>
            <person name="Echenique V."/>
        </authorList>
    </citation>
    <scope>NUCLEOTIDE SEQUENCE [LARGE SCALE GENOMIC DNA]</scope>
    <source>
        <strain evidence="2">cv. Victoria</strain>
        <tissue evidence="1">Leaf</tissue>
    </source>
</reference>
<protein>
    <submittedName>
        <fullName evidence="1">Uncharacterized protein</fullName>
    </submittedName>
</protein>
<name>A0A5J9VKJ1_9POAL</name>
<dbReference type="Pfam" id="PF01933">
    <property type="entry name" value="CofD"/>
    <property type="match status" value="1"/>
</dbReference>
<dbReference type="SUPFAM" id="SSF142338">
    <property type="entry name" value="CofD-like"/>
    <property type="match status" value="1"/>
</dbReference>
<evidence type="ECO:0000313" key="1">
    <source>
        <dbReference type="EMBL" id="TVU35956.1"/>
    </source>
</evidence>
<gene>
    <name evidence="1" type="ORF">EJB05_17863</name>
</gene>
<keyword evidence="2" id="KW-1185">Reference proteome</keyword>
<dbReference type="Gramene" id="TVU35956">
    <property type="protein sequence ID" value="TVU35956"/>
    <property type="gene ID" value="EJB05_17863"/>
</dbReference>
<dbReference type="InterPro" id="IPR038136">
    <property type="entry name" value="CofD-like_dom_sf"/>
</dbReference>
<dbReference type="CDD" id="cd07187">
    <property type="entry name" value="YvcK_like"/>
    <property type="match status" value="1"/>
</dbReference>